<protein>
    <recommendedName>
        <fullName evidence="3">Leucine-rich repeat-containing N-terminal plant-type domain-containing protein</fullName>
    </recommendedName>
</protein>
<dbReference type="AlphaFoldDB" id="A0A5N6RMP4"/>
<name>A0A5N6RMP4_9ROSI</name>
<keyword evidence="5" id="KW-1185">Reference proteome</keyword>
<gene>
    <name evidence="4" type="ORF">FH972_017693</name>
</gene>
<evidence type="ECO:0000259" key="3">
    <source>
        <dbReference type="Pfam" id="PF08263"/>
    </source>
</evidence>
<dbReference type="EMBL" id="CM017327">
    <property type="protein sequence ID" value="KAE8099737.1"/>
    <property type="molecule type" value="Genomic_DNA"/>
</dbReference>
<evidence type="ECO:0000256" key="1">
    <source>
        <dbReference type="ARBA" id="ARBA00022614"/>
    </source>
</evidence>
<dbReference type="Proteomes" id="UP000327013">
    <property type="component" value="Chromosome 7"/>
</dbReference>
<sequence>MNSRGVQYILYNITSLNTGWRNPNHIDILVSINANMHGSVGLDLSWEIFCGISNGGAAVCSNDFPPMGILGFLSLFIYGSEKPSPILDPHDLVALKEFAGNLTNGSIVTAWSGESNCCKWDGVVCENAKDNGSVCLRPWVSVGVSVGSVASGFCA</sequence>
<accession>A0A5N6RMP4</accession>
<reference evidence="4 5" key="1">
    <citation type="submission" date="2019-06" db="EMBL/GenBank/DDBJ databases">
        <title>A chromosomal-level reference genome of Carpinus fangiana (Coryloideae, Betulaceae).</title>
        <authorList>
            <person name="Yang X."/>
            <person name="Wang Z."/>
            <person name="Zhang L."/>
            <person name="Hao G."/>
            <person name="Liu J."/>
            <person name="Yang Y."/>
        </authorList>
    </citation>
    <scope>NUCLEOTIDE SEQUENCE [LARGE SCALE GENOMIC DNA]</scope>
    <source>
        <strain evidence="4">Cfa_2016G</strain>
        <tissue evidence="4">Leaf</tissue>
    </source>
</reference>
<evidence type="ECO:0000313" key="4">
    <source>
        <dbReference type="EMBL" id="KAE8099737.1"/>
    </source>
</evidence>
<feature type="domain" description="Leucine-rich repeat-containing N-terminal plant-type" evidence="3">
    <location>
        <begin position="89"/>
        <end position="125"/>
    </location>
</feature>
<dbReference type="Pfam" id="PF08263">
    <property type="entry name" value="LRRNT_2"/>
    <property type="match status" value="1"/>
</dbReference>
<organism evidence="4 5">
    <name type="scientific">Carpinus fangiana</name>
    <dbReference type="NCBI Taxonomy" id="176857"/>
    <lineage>
        <taxon>Eukaryota</taxon>
        <taxon>Viridiplantae</taxon>
        <taxon>Streptophyta</taxon>
        <taxon>Embryophyta</taxon>
        <taxon>Tracheophyta</taxon>
        <taxon>Spermatophyta</taxon>
        <taxon>Magnoliopsida</taxon>
        <taxon>eudicotyledons</taxon>
        <taxon>Gunneridae</taxon>
        <taxon>Pentapetalae</taxon>
        <taxon>rosids</taxon>
        <taxon>fabids</taxon>
        <taxon>Fagales</taxon>
        <taxon>Betulaceae</taxon>
        <taxon>Carpinus</taxon>
    </lineage>
</organism>
<keyword evidence="1" id="KW-0433">Leucine-rich repeat</keyword>
<evidence type="ECO:0000313" key="5">
    <source>
        <dbReference type="Proteomes" id="UP000327013"/>
    </source>
</evidence>
<evidence type="ECO:0000256" key="2">
    <source>
        <dbReference type="ARBA" id="ARBA00022737"/>
    </source>
</evidence>
<dbReference type="OrthoDB" id="1700550at2759"/>
<proteinExistence type="predicted"/>
<dbReference type="InterPro" id="IPR013210">
    <property type="entry name" value="LRR_N_plant-typ"/>
</dbReference>
<keyword evidence="2" id="KW-0677">Repeat</keyword>